<feature type="region of interest" description="Disordered" evidence="9">
    <location>
        <begin position="2514"/>
        <end position="2543"/>
    </location>
</feature>
<comment type="caution">
    <text evidence="13">The sequence shown here is derived from an EMBL/GenBank/DDBJ whole genome shotgun (WGS) entry which is preliminary data.</text>
</comment>
<dbReference type="Gene3D" id="3.40.47.10">
    <property type="match status" value="1"/>
</dbReference>
<evidence type="ECO:0000256" key="7">
    <source>
        <dbReference type="ARBA" id="ARBA00023268"/>
    </source>
</evidence>
<dbReference type="EMBL" id="QGMF01000312">
    <property type="protein sequence ID" value="TVY16906.1"/>
    <property type="molecule type" value="Genomic_DNA"/>
</dbReference>
<dbReference type="Pfam" id="PF02801">
    <property type="entry name" value="Ketoacyl-synt_C"/>
    <property type="match status" value="1"/>
</dbReference>
<gene>
    <name evidence="13" type="primary">FUS1</name>
    <name evidence="13" type="ORF">LARI1_G007190</name>
</gene>
<dbReference type="Gene3D" id="3.30.559.10">
    <property type="entry name" value="Chloramphenicol acetyltransferase-like domain"/>
    <property type="match status" value="1"/>
</dbReference>
<keyword evidence="7" id="KW-0511">Multifunctional enzyme</keyword>
<dbReference type="InterPro" id="IPR020807">
    <property type="entry name" value="PKS_DH"/>
</dbReference>
<dbReference type="Pfam" id="PF14765">
    <property type="entry name" value="PS-DH"/>
    <property type="match status" value="1"/>
</dbReference>
<dbReference type="Pfam" id="PF21089">
    <property type="entry name" value="PKS_DH_N"/>
    <property type="match status" value="1"/>
</dbReference>
<dbReference type="InterPro" id="IPR014030">
    <property type="entry name" value="Ketoacyl_synth_N"/>
</dbReference>
<evidence type="ECO:0000259" key="10">
    <source>
        <dbReference type="PROSITE" id="PS50075"/>
    </source>
</evidence>
<dbReference type="SUPFAM" id="SSF47336">
    <property type="entry name" value="ACP-like"/>
    <property type="match status" value="2"/>
</dbReference>
<feature type="domain" description="Ketosynthase family 3 (KS3)" evidence="11">
    <location>
        <begin position="9"/>
        <end position="433"/>
    </location>
</feature>
<dbReference type="Gene3D" id="3.30.300.30">
    <property type="match status" value="1"/>
</dbReference>
<name>A0A8T9BBI3_9HELO</name>
<dbReference type="Pfam" id="PF08242">
    <property type="entry name" value="Methyltransf_12"/>
    <property type="match status" value="1"/>
</dbReference>
<dbReference type="InterPro" id="IPR042099">
    <property type="entry name" value="ANL_N_sf"/>
</dbReference>
<dbReference type="InterPro" id="IPR016039">
    <property type="entry name" value="Thiolase-like"/>
</dbReference>
<dbReference type="GO" id="GO:0004312">
    <property type="term" value="F:fatty acid synthase activity"/>
    <property type="evidence" value="ECO:0007669"/>
    <property type="project" value="TreeGrafter"/>
</dbReference>
<organism evidence="13 14">
    <name type="scientific">Lachnellula arida</name>
    <dbReference type="NCBI Taxonomy" id="1316785"/>
    <lineage>
        <taxon>Eukaryota</taxon>
        <taxon>Fungi</taxon>
        <taxon>Dikarya</taxon>
        <taxon>Ascomycota</taxon>
        <taxon>Pezizomycotina</taxon>
        <taxon>Leotiomycetes</taxon>
        <taxon>Helotiales</taxon>
        <taxon>Lachnaceae</taxon>
        <taxon>Lachnellula</taxon>
    </lineage>
</organism>
<dbReference type="Gene3D" id="3.40.50.150">
    <property type="entry name" value="Vaccinia Virus protein VP39"/>
    <property type="match status" value="1"/>
</dbReference>
<dbReference type="InterPro" id="IPR001227">
    <property type="entry name" value="Ac_transferase_dom_sf"/>
</dbReference>
<dbReference type="InterPro" id="IPR049552">
    <property type="entry name" value="PKS_DH_N"/>
</dbReference>
<dbReference type="GO" id="GO:0009403">
    <property type="term" value="P:toxin biosynthetic process"/>
    <property type="evidence" value="ECO:0007669"/>
    <property type="project" value="UniProtKB-ARBA"/>
</dbReference>
<dbReference type="PROSITE" id="PS52004">
    <property type="entry name" value="KS3_2"/>
    <property type="match status" value="1"/>
</dbReference>
<feature type="region of interest" description="Disordered" evidence="9">
    <location>
        <begin position="3145"/>
        <end position="3172"/>
    </location>
</feature>
<evidence type="ECO:0000256" key="5">
    <source>
        <dbReference type="ARBA" id="ARBA00022679"/>
    </source>
</evidence>
<dbReference type="SUPFAM" id="SSF53901">
    <property type="entry name" value="Thiolase-like"/>
    <property type="match status" value="1"/>
</dbReference>
<keyword evidence="2" id="KW-0597">Phosphoprotein</keyword>
<feature type="active site" description="Proton donor; for dehydratase activity" evidence="8">
    <location>
        <position position="1142"/>
    </location>
</feature>
<evidence type="ECO:0000256" key="8">
    <source>
        <dbReference type="PROSITE-ProRule" id="PRU01363"/>
    </source>
</evidence>
<dbReference type="GO" id="GO:0008168">
    <property type="term" value="F:methyltransferase activity"/>
    <property type="evidence" value="ECO:0007669"/>
    <property type="project" value="UniProtKB-KW"/>
</dbReference>
<dbReference type="InterPro" id="IPR018201">
    <property type="entry name" value="Ketoacyl_synth_AS"/>
</dbReference>
<dbReference type="Pfam" id="PF00109">
    <property type="entry name" value="ketoacyl-synt"/>
    <property type="match status" value="1"/>
</dbReference>
<dbReference type="InterPro" id="IPR036736">
    <property type="entry name" value="ACP-like_sf"/>
</dbReference>
<dbReference type="InterPro" id="IPR013217">
    <property type="entry name" value="Methyltransf_12"/>
</dbReference>
<dbReference type="InterPro" id="IPR049900">
    <property type="entry name" value="PKS_mFAS_DH"/>
</dbReference>
<dbReference type="CDD" id="cd05930">
    <property type="entry name" value="A_NRPS"/>
    <property type="match status" value="1"/>
</dbReference>
<evidence type="ECO:0000259" key="12">
    <source>
        <dbReference type="PROSITE" id="PS52019"/>
    </source>
</evidence>
<feature type="domain" description="PKS/mFAS DH" evidence="12">
    <location>
        <begin position="936"/>
        <end position="1236"/>
    </location>
</feature>
<evidence type="ECO:0000256" key="3">
    <source>
        <dbReference type="ARBA" id="ARBA00022598"/>
    </source>
</evidence>
<evidence type="ECO:0000313" key="14">
    <source>
        <dbReference type="Proteomes" id="UP000469559"/>
    </source>
</evidence>
<dbReference type="GO" id="GO:0031177">
    <property type="term" value="F:phosphopantetheine binding"/>
    <property type="evidence" value="ECO:0007669"/>
    <property type="project" value="InterPro"/>
</dbReference>
<dbReference type="OrthoDB" id="329835at2759"/>
<feature type="domain" description="Carrier" evidence="10">
    <location>
        <begin position="2386"/>
        <end position="2463"/>
    </location>
</feature>
<evidence type="ECO:0000256" key="4">
    <source>
        <dbReference type="ARBA" id="ARBA00022603"/>
    </source>
</evidence>
<dbReference type="Pfam" id="PF16197">
    <property type="entry name" value="KAsynt_C_assoc"/>
    <property type="match status" value="1"/>
</dbReference>
<dbReference type="PROSITE" id="PS00012">
    <property type="entry name" value="PHOSPHOPANTETHEINE"/>
    <property type="match status" value="1"/>
</dbReference>
<dbReference type="SMART" id="SM00825">
    <property type="entry name" value="PKS_KS"/>
    <property type="match status" value="1"/>
</dbReference>
<dbReference type="InterPro" id="IPR049551">
    <property type="entry name" value="PKS_DH_C"/>
</dbReference>
<dbReference type="GO" id="GO:0004315">
    <property type="term" value="F:3-oxoacyl-[acyl-carrier-protein] synthase activity"/>
    <property type="evidence" value="ECO:0007669"/>
    <property type="project" value="InterPro"/>
</dbReference>
<dbReference type="SMART" id="SM00822">
    <property type="entry name" value="PKS_KR"/>
    <property type="match status" value="1"/>
</dbReference>
<dbReference type="InterPro" id="IPR016035">
    <property type="entry name" value="Acyl_Trfase/lysoPLipase"/>
</dbReference>
<dbReference type="SUPFAM" id="SSF53335">
    <property type="entry name" value="S-adenosyl-L-methionine-dependent methyltransferases"/>
    <property type="match status" value="1"/>
</dbReference>
<keyword evidence="5" id="KW-0808">Transferase</keyword>
<feature type="region of interest" description="Disordered" evidence="9">
    <location>
        <begin position="2466"/>
        <end position="2500"/>
    </location>
</feature>
<dbReference type="InterPro" id="IPR006162">
    <property type="entry name" value="Ppantetheine_attach_site"/>
</dbReference>
<feature type="active site" description="Proton acceptor; for dehydratase activity" evidence="8">
    <location>
        <position position="968"/>
    </location>
</feature>
<dbReference type="InterPro" id="IPR032821">
    <property type="entry name" value="PKS_assoc"/>
</dbReference>
<evidence type="ECO:0000313" key="13">
    <source>
        <dbReference type="EMBL" id="TVY16906.1"/>
    </source>
</evidence>
<dbReference type="InterPro" id="IPR000873">
    <property type="entry name" value="AMP-dep_synth/lig_dom"/>
</dbReference>
<dbReference type="InterPro" id="IPR016036">
    <property type="entry name" value="Malonyl_transacylase_ACP-bd"/>
</dbReference>
<dbReference type="SMART" id="SM00826">
    <property type="entry name" value="PKS_DH"/>
    <property type="match status" value="1"/>
</dbReference>
<dbReference type="Gene3D" id="1.10.1200.10">
    <property type="entry name" value="ACP-like"/>
    <property type="match status" value="2"/>
</dbReference>
<dbReference type="InterPro" id="IPR023213">
    <property type="entry name" value="CAT-like_dom_sf"/>
</dbReference>
<proteinExistence type="predicted"/>
<dbReference type="InterPro" id="IPR014043">
    <property type="entry name" value="Acyl_transferase_dom"/>
</dbReference>
<dbReference type="SUPFAM" id="SSF51735">
    <property type="entry name" value="NAD(P)-binding Rossmann-fold domains"/>
    <property type="match status" value="2"/>
</dbReference>
<evidence type="ECO:0000259" key="11">
    <source>
        <dbReference type="PROSITE" id="PS52004"/>
    </source>
</evidence>
<evidence type="ECO:0000256" key="1">
    <source>
        <dbReference type="ARBA" id="ARBA00022450"/>
    </source>
</evidence>
<dbReference type="GO" id="GO:0016874">
    <property type="term" value="F:ligase activity"/>
    <property type="evidence" value="ECO:0007669"/>
    <property type="project" value="UniProtKB-KW"/>
</dbReference>
<dbReference type="Pfam" id="PF00668">
    <property type="entry name" value="Condensation"/>
    <property type="match status" value="1"/>
</dbReference>
<dbReference type="Gene3D" id="3.40.50.720">
    <property type="entry name" value="NAD(P)-binding Rossmann-like Domain"/>
    <property type="match status" value="3"/>
</dbReference>
<dbReference type="InterPro" id="IPR020841">
    <property type="entry name" value="PKS_Beta-ketoAc_synthase_dom"/>
</dbReference>
<dbReference type="InterPro" id="IPR036291">
    <property type="entry name" value="NAD(P)-bd_dom_sf"/>
</dbReference>
<feature type="region of interest" description="N-terminal hotdog fold" evidence="8">
    <location>
        <begin position="936"/>
        <end position="1072"/>
    </location>
</feature>
<dbReference type="PROSITE" id="PS00606">
    <property type="entry name" value="KS3_1"/>
    <property type="match status" value="1"/>
</dbReference>
<dbReference type="PANTHER" id="PTHR43775:SF20">
    <property type="entry name" value="HYBRID PKS-NRPS SYNTHETASE APDA"/>
    <property type="match status" value="1"/>
</dbReference>
<accession>A0A8T9BBI3</accession>
<dbReference type="InterPro" id="IPR020845">
    <property type="entry name" value="AMP-binding_CS"/>
</dbReference>
<dbReference type="PROSITE" id="PS00455">
    <property type="entry name" value="AMP_BINDING"/>
    <property type="match status" value="1"/>
</dbReference>
<dbReference type="GO" id="GO:0032259">
    <property type="term" value="P:methylation"/>
    <property type="evidence" value="ECO:0007669"/>
    <property type="project" value="UniProtKB-KW"/>
</dbReference>
<dbReference type="SUPFAM" id="SSF52151">
    <property type="entry name" value="FabD/lysophospholipase-like"/>
    <property type="match status" value="1"/>
</dbReference>
<dbReference type="Gene3D" id="3.10.129.110">
    <property type="entry name" value="Polyketide synthase dehydratase"/>
    <property type="match status" value="1"/>
</dbReference>
<dbReference type="InterPro" id="IPR001242">
    <property type="entry name" value="Condensation_dom"/>
</dbReference>
<dbReference type="SUPFAM" id="SSF52777">
    <property type="entry name" value="CoA-dependent acyltransferases"/>
    <property type="match status" value="2"/>
</dbReference>
<feature type="region of interest" description="C-terminal hotdog fold" evidence="8">
    <location>
        <begin position="1087"/>
        <end position="1236"/>
    </location>
</feature>
<dbReference type="InterPro" id="IPR013968">
    <property type="entry name" value="PKS_KR"/>
</dbReference>
<dbReference type="InterPro" id="IPR045851">
    <property type="entry name" value="AMP-bd_C_sf"/>
</dbReference>
<dbReference type="Proteomes" id="UP000469559">
    <property type="component" value="Unassembled WGS sequence"/>
</dbReference>
<dbReference type="Pfam" id="PF00550">
    <property type="entry name" value="PP-binding"/>
    <property type="match status" value="2"/>
</dbReference>
<dbReference type="InterPro" id="IPR009081">
    <property type="entry name" value="PP-bd_ACP"/>
</dbReference>
<dbReference type="Pfam" id="PF00501">
    <property type="entry name" value="AMP-binding"/>
    <property type="match status" value="1"/>
</dbReference>
<protein>
    <submittedName>
        <fullName evidence="13">Fusarin C synthetase</fullName>
    </submittedName>
</protein>
<dbReference type="SUPFAM" id="SSF56801">
    <property type="entry name" value="Acetyl-CoA synthetase-like"/>
    <property type="match status" value="1"/>
</dbReference>
<dbReference type="InterPro" id="IPR014031">
    <property type="entry name" value="Ketoacyl_synth_C"/>
</dbReference>
<dbReference type="InterPro" id="IPR042104">
    <property type="entry name" value="PKS_dehydratase_sf"/>
</dbReference>
<feature type="compositionally biased region" description="Polar residues" evidence="9">
    <location>
        <begin position="2485"/>
        <end position="2500"/>
    </location>
</feature>
<reference evidence="13 14" key="1">
    <citation type="submission" date="2018-05" db="EMBL/GenBank/DDBJ databases">
        <title>Whole genome sequencing for identification of molecular markers to develop diagnostic detection tools for the regulated plant pathogen Lachnellula willkommii.</title>
        <authorList>
            <person name="Giroux E."/>
            <person name="Bilodeau G."/>
        </authorList>
    </citation>
    <scope>NUCLEOTIDE SEQUENCE [LARGE SCALE GENOMIC DNA]</scope>
    <source>
        <strain evidence="13 14">CBS 203.66</strain>
    </source>
</reference>
<dbReference type="Gene3D" id="3.40.366.10">
    <property type="entry name" value="Malonyl-Coenzyme A Acyl Carrier Protein, domain 2"/>
    <property type="match status" value="1"/>
</dbReference>
<keyword evidence="14" id="KW-1185">Reference proteome</keyword>
<dbReference type="SMART" id="SM00827">
    <property type="entry name" value="PKS_AT"/>
    <property type="match status" value="1"/>
</dbReference>
<dbReference type="Pfam" id="PF00698">
    <property type="entry name" value="Acyl_transf_1"/>
    <property type="match status" value="1"/>
</dbReference>
<dbReference type="SMART" id="SM00823">
    <property type="entry name" value="PKS_PP"/>
    <property type="match status" value="2"/>
</dbReference>
<dbReference type="CDD" id="cd00833">
    <property type="entry name" value="PKS"/>
    <property type="match status" value="1"/>
</dbReference>
<dbReference type="SUPFAM" id="SSF55048">
    <property type="entry name" value="Probable ACP-binding domain of malonyl-CoA ACP transacylase"/>
    <property type="match status" value="1"/>
</dbReference>
<keyword evidence="3" id="KW-0436">Ligase</keyword>
<dbReference type="Pfam" id="PF07993">
    <property type="entry name" value="NAD_binding_4"/>
    <property type="match status" value="1"/>
</dbReference>
<dbReference type="InterPro" id="IPR013120">
    <property type="entry name" value="FAR_NAD-bd"/>
</dbReference>
<keyword evidence="1" id="KW-0596">Phosphopantetheine</keyword>
<dbReference type="InterPro" id="IPR057326">
    <property type="entry name" value="KR_dom"/>
</dbReference>
<evidence type="ECO:0000256" key="9">
    <source>
        <dbReference type="SAM" id="MobiDB-lite"/>
    </source>
</evidence>
<dbReference type="PROSITE" id="PS50075">
    <property type="entry name" value="CARRIER"/>
    <property type="match status" value="2"/>
</dbReference>
<dbReference type="CDD" id="cd19532">
    <property type="entry name" value="C_PKS-NRPS"/>
    <property type="match status" value="1"/>
</dbReference>
<feature type="domain" description="Carrier" evidence="10">
    <location>
        <begin position="3562"/>
        <end position="3646"/>
    </location>
</feature>
<dbReference type="InterPro" id="IPR029063">
    <property type="entry name" value="SAM-dependent_MTases_sf"/>
</dbReference>
<dbReference type="Pfam" id="PF08659">
    <property type="entry name" value="KR"/>
    <property type="match status" value="1"/>
</dbReference>
<keyword evidence="4" id="KW-0489">Methyltransferase</keyword>
<dbReference type="CDD" id="cd02440">
    <property type="entry name" value="AdoMet_MTases"/>
    <property type="match status" value="1"/>
</dbReference>
<dbReference type="GO" id="GO:0006633">
    <property type="term" value="P:fatty acid biosynthetic process"/>
    <property type="evidence" value="ECO:0007669"/>
    <property type="project" value="InterPro"/>
</dbReference>
<dbReference type="InterPro" id="IPR050091">
    <property type="entry name" value="PKS_NRPS_Biosynth_Enz"/>
</dbReference>
<evidence type="ECO:0000256" key="6">
    <source>
        <dbReference type="ARBA" id="ARBA00022737"/>
    </source>
</evidence>
<feature type="compositionally biased region" description="Basic and acidic residues" evidence="9">
    <location>
        <begin position="2470"/>
        <end position="2482"/>
    </location>
</feature>
<sequence>MDDRTSSPPEPIAIIGNSCRFPGGSNTPSKLWELLKHPIDLLTEIPHSRFNPAGFYHENAEHPGTTNVTKAYLLDDDPWAFDNDFFNISAREAESMDPQQRIILETVYESIESAGYSIKQLRGSSTGMFVGQMSDDYRDLVLRDVDCHPQHTGTGIARSILANRVSYAFDWKGPSVNIDTACSSSLVALHLAVQSLRSGESEMAVVAGVNLVFSPELFSFLSSLRMLSPTGRSRMWDASADGYARGEGFAAVVIKPLKKALADGDDIESIIRNTGVNQDGHSAGLTVPSATAQAELMKSTYGRCGLNCLKEEDRCQYFEAHGTGDSFILDNQTAEGLKNGQIHVGSIKTVIGHLEGTAGLASLLKASQAVQHGLIPPNLHFDRLNPAIEPYYHCLEVPTMLKPWPKLPAGTTRRASVNSFGFGGTNAHVIIESWEDQSIVGKAHSSSPCWGPFVLSANSETALAATVVSLSAALKNQSNNDLSRLAWTLQARRTQFTYRASFSATSKEELITRLDSAIRDKGQSPIATKATKASNISILGVFTGQGAQWVSMGAGLFLHSPSFRRTIQQLESTLKGIPYGPTWSLTEELLRQDNPMRTSSAEISQPLCTSLQVALVDLLKECGITFSAVVGHSSGEIAAAYAAGVLKATDAVLIAFYRGFHSRQAQHANTKPGKMIAVGMAPDDAEDFCRQARFLGRISVAAKNSNSSATLSGDAEAIEEAKVILDEKALFARILEVDIAYHSHHMKRVQEPYLESLKKANIQPGRNCFGGACNWYSSVYGPGDGRGMTMPISFEHTYWVENMTNPVLFSHAITSAMQKEHFDVVLEIGPHPALRGPATESIKDVSGSGLPYQGVLERNKDSLNTFMSALGFVWRSIDSPVPPIDFAGFQKACNGSDWTMPRVHKGLPPYPWDHDRPLLKESKISKAWRTRNTPIHELLGYPSSSGKNREVRWRNILRLSDVEWLQGHQFQNQVLLPAAAYLAMAVSAALHLIGNDQPVQLVELQDVVIHNGIILEEGSPGVNMNFVIGLVDENSAGKTAKFSCHCSNADAASPEFDKEVFTGCVVVKLGPPIADALPSRVIPNLPMTDVTTDRFYSWMQNIGLQYSEPFVLGSIKRRLNLATVTTVRTVTDRYTIHPGTLDAILQGLYAAFSYAGDGRVWTTYLPRSFRRVRFNMNACWQTNDCASSRLVADCYLTKSSARTMCGDIDVFSTENGHAEIQAQGVSFSSLEIPTAANDRSMFWQTIWKPDILSAIEPAEEVFAGDRKLHEICERTAYFYLNHLCREVGRQEMVSTEWHFQCLMDWALDCVRPAALSGQHPHWKPHWDTDTLESITRLKQTQYDGQVDLELIHRLGVRLPSILRGSEPTLQALKEDGLLETLYTEGLGVPETNGHLGALLDHLVHQYPRMRVLEIGAGTGGSTSVALQNLGSKLKNYTFTDLSPSFFPAAQARFAKHERVMRFQVLDIERSPIEQGFQAHSYDLVIAAHVLHATTSISRTVQHCRELLRPGGYLILLELTSPTTLRIPFLFSGLPGWWLGREDGRSQGPTLTEAQWNVVLRDNLFSGVDRLLRDFKDDSMHTFSVMVSQAVDDRIRILRDPLNLASGVTRMEKLIIIGGRTLTVSKMATKAQLLLSPFAEHTTVINDLKDVPGSGLKYGSAVICLSGLEEATFARMDQQRVLAIQSLFREAKYIIWATRGCRADDPYANIIVGIGRSASREMAHLRLKLVDVDYVHPQKHQAEAIMFSEMLLQMMCLDRPNYDDILWGNELEVAVEDGAVLIPRVVPDGSLNNCFNSTRRKITRSVSPISTPVEISTGDEGIIIKELGSDSTEETQARSSPLQVLVSSLFRFACSDGGQPFYICLSYSADTKQNVLAISETNGSAITVTTNCIFGCKCDASADEVLSVILTVMVCESLLSGSTGTVWIHNADDCAAEIIYNMAAHKDVSVFLTTSNGASMLTSAGRATYIHPLAAERERRSLIPHNISRFVNMGVDADGLTESAASFPGHKVDIQQAFHHVSVKQTISLSYDRSSLVKMLKHYCSRPDLLHELGRQAQKTVVKANLVHEQSKTAIATSIISWTGVQSVQVQVTPATKGRLFADQKTYFLIGLTGDVGLSLCEWMTNHGAKYLAIASRSPAVPPEVCEHLQNKGVTVRIFSLDVADIENLRNVHQEIVSSMPPIAGVANAALVVRDHPFDSMSFEDLKAVFKPKVIGTQNLDKLFFATPLDFFILFSSVASIVGKPAQSSYNAANLFMSTLAVRRRRRGLAASVMHFGMLLGFGFIHGQAGTTVEDRFRQDDLPAISEPEFHAIFAQAILSGRPESGLNPELIAGLGTAHDTPWRAMPRFSHCSIKGEETRTEGPHHDQEQPTHSIQDHLKGACDSEQAFSILKMAIASRVSLALGSPGEDVDEHVGLISLGLDSLVAVEIRSWLLKILEVDVPVLKLLSGSSLNDICHDVLSKVPNSLRPWTKDKDNDHKEPNGEINDTSPGFSAQDPQIGPTLNSIDRTAILDSQGSKGRPMVDATRGLDMPPHPPPQSTISEKKGEQLGQYEYERVGDMSHSQAQLYFLHEFLQNNAYNVAYSGRFHGRLDMTRLQEALWVVGKRHEALRSAYFMDMSTTRPVQAVFHEPRIMLAHRTISDDSQVQTEINGVKDFKFELEKGVVMKVTVMSRSPALHSILFSHHHIALDGIAWSVFIADLAQAYSGRLTRTSAASGFQQSIDMAERQLRAFTPQNTKLDADLAFWKNTYRTIPEPLPLFPFAKVKTRPSVEDYNINTFDTKLPGDLTKLVERAASKIGVTSFHFYLASLTTFLARCLGVGDVAIGVVDANRTEAEDMGTVGYFLNMLPVRIRLEHSEPFDVVARRSRDAALAALAHSHAPFDMILDGLGISKSASHHPLFQVAINYRKAPLNETDFGRDGKIQWDGAVPGGNPYDLLLNVAATSDWTFVSLITQRNLYEASDGALMLKWYTRALEALARDPCFEVGKCPISNETDIVEAIELGRGSDSQVPWNGTLTDHIDEVVAKLPEGVAIIDDQSQNLTYAQMTARMIQIAHQLQAVAPSLPPGSYVAMLLDPVADAVCCILAILRLGLVWIPLDTRNHQGRLRAVVEESRPRVLVCHNATKELAQQISADMDFTSILSINDDGDGHDEDKNQMPVPQDTVKDNSNRSSQPAMILYTSGSTGTPKGVVLTHQGLLNQIYGTTATLGLRRETTLQQSPLGFDLMLDQIFLALCNGGTIVMVGKSRRGDPTEMADLMVKYGVTLTHFVPSEYSALLNYGHHILTKAHSWRYAMSGGEKLGRELRRAFRKLDCDGLKLINVYGPAEITVACARGNVPYRELSDVHDSSSDHLRPSPNYGLEITDTDMNVLPIGFPGEICISGQGIGLGYLERPEESSRKFTHRRSVASSSSSPTIRIYRSGDKGRILPDGTLKVLGRLDGDSQVKIHGFRVELNEIASAILHVSNGKIVNAAASLRPGQPSGILVAFVVFDVELTGNKSDFLEWVRSNLPLPPVMKPTYIVPIDRIPATANGKTDRAAVDELPISEPVVSSTRGTLTHSLSPWEQSLKEVWEEVLSTRTIHVSRSKYTQATINPGSDFFQVGGSSILMIKLKSLLEVQFGVKVSMPELFHASTLSSMATLLVNATDSTQKAALPPTTASFLRPRGTQMMINWDLEIASMADGLPQPKPIPSPSNQRLLNGNGGLIVVLTGATGFIGRHLLSHLTQDPRVAQIHCLAMRPDASGKPRHVSVKSEKVIEYVGDLSTLNLGLSDSHFASLTEHAHVIIHNGADVSLLKTYQSLRRANVVSTRTLCEMAIPRRVPLHYVSTASVAKVIQHDDKEPLLEVPASPAVPDLLNSVDGYAASKWASEAFLEKAAADNGLPAYVHRLAHVVGDDASELDAMGMLTKYTLLLRALPRIEPEDVTGQWDFVMVQDVARDLVESAIESATDGGNSPRLPQQTQQGLRPLFVNHCNHVKYSHEELGGYLEGMAGGPLREIDMEEWLAEAHEKGLHPLVHEFFAAFVKGGGKMVLPVIAKSV</sequence>
<dbReference type="PROSITE" id="PS52019">
    <property type="entry name" value="PKS_MFAS_DH"/>
    <property type="match status" value="1"/>
</dbReference>
<dbReference type="Gene3D" id="3.30.559.30">
    <property type="entry name" value="Nonribosomal peptide synthetase, condensation domain"/>
    <property type="match status" value="1"/>
</dbReference>
<dbReference type="Gene3D" id="3.40.50.12780">
    <property type="entry name" value="N-terminal domain of ligase-like"/>
    <property type="match status" value="1"/>
</dbReference>
<dbReference type="InterPro" id="IPR020806">
    <property type="entry name" value="PKS_PP-bd"/>
</dbReference>
<keyword evidence="6" id="KW-0677">Repeat</keyword>
<dbReference type="PANTHER" id="PTHR43775">
    <property type="entry name" value="FATTY ACID SYNTHASE"/>
    <property type="match status" value="1"/>
</dbReference>
<evidence type="ECO:0000256" key="2">
    <source>
        <dbReference type="ARBA" id="ARBA00022553"/>
    </source>
</evidence>